<evidence type="ECO:0000313" key="6">
    <source>
        <dbReference type="Proteomes" id="UP000492821"/>
    </source>
</evidence>
<evidence type="ECO:0000256" key="1">
    <source>
        <dbReference type="ARBA" id="ARBA00004141"/>
    </source>
</evidence>
<feature type="transmembrane region" description="Helical" evidence="5">
    <location>
        <begin position="110"/>
        <end position="129"/>
    </location>
</feature>
<dbReference type="Proteomes" id="UP000492821">
    <property type="component" value="Unassembled WGS sequence"/>
</dbReference>
<keyword evidence="2 5" id="KW-0812">Transmembrane</keyword>
<protein>
    <submittedName>
        <fullName evidence="7">Mitochondrial inner membrane protein COX18</fullName>
    </submittedName>
</protein>
<keyword evidence="3 5" id="KW-1133">Transmembrane helix</keyword>
<dbReference type="PANTHER" id="PTHR12428">
    <property type="entry name" value="OXA1"/>
    <property type="match status" value="1"/>
</dbReference>
<dbReference type="InterPro" id="IPR001708">
    <property type="entry name" value="YidC/ALB3/OXA1/COX18"/>
</dbReference>
<keyword evidence="4 5" id="KW-0472">Membrane</keyword>
<evidence type="ECO:0000313" key="7">
    <source>
        <dbReference type="WBParaSite" id="Pan_g16100.t1"/>
    </source>
</evidence>
<reference evidence="7" key="2">
    <citation type="submission" date="2020-10" db="UniProtKB">
        <authorList>
            <consortium name="WormBaseParasite"/>
        </authorList>
    </citation>
    <scope>IDENTIFICATION</scope>
</reference>
<name>A0A7E4V3B2_PANRE</name>
<feature type="transmembrane region" description="Helical" evidence="5">
    <location>
        <begin position="12"/>
        <end position="33"/>
    </location>
</feature>
<feature type="transmembrane region" description="Helical" evidence="5">
    <location>
        <begin position="189"/>
        <end position="214"/>
    </location>
</feature>
<comment type="subcellular location">
    <subcellularLocation>
        <location evidence="1">Membrane</location>
        <topology evidence="1">Multi-pass membrane protein</topology>
    </subcellularLocation>
</comment>
<evidence type="ECO:0000256" key="3">
    <source>
        <dbReference type="ARBA" id="ARBA00022989"/>
    </source>
</evidence>
<dbReference type="PANTHER" id="PTHR12428:SF65">
    <property type="entry name" value="CYTOCHROME C OXIDASE ASSEMBLY PROTEIN COX18, MITOCHONDRIAL"/>
    <property type="match status" value="1"/>
</dbReference>
<evidence type="ECO:0000256" key="2">
    <source>
        <dbReference type="ARBA" id="ARBA00022692"/>
    </source>
</evidence>
<feature type="transmembrane region" description="Helical" evidence="5">
    <location>
        <begin position="149"/>
        <end position="168"/>
    </location>
</feature>
<reference evidence="6" key="1">
    <citation type="journal article" date="2013" name="Genetics">
        <title>The draft genome and transcriptome of Panagrellus redivivus are shaped by the harsh demands of a free-living lifestyle.</title>
        <authorList>
            <person name="Srinivasan J."/>
            <person name="Dillman A.R."/>
            <person name="Macchietto M.G."/>
            <person name="Heikkinen L."/>
            <person name="Lakso M."/>
            <person name="Fracchia K.M."/>
            <person name="Antoshechkin I."/>
            <person name="Mortazavi A."/>
            <person name="Wong G."/>
            <person name="Sternberg P.W."/>
        </authorList>
    </citation>
    <scope>NUCLEOTIDE SEQUENCE [LARGE SCALE GENOMIC DNA]</scope>
    <source>
        <strain evidence="6">MT8872</strain>
    </source>
</reference>
<dbReference type="GO" id="GO:0032979">
    <property type="term" value="P:protein insertion into mitochondrial inner membrane from matrix"/>
    <property type="evidence" value="ECO:0007669"/>
    <property type="project" value="TreeGrafter"/>
</dbReference>
<accession>A0A7E4V3B2</accession>
<dbReference type="GO" id="GO:0033617">
    <property type="term" value="P:mitochondrial respiratory chain complex IV assembly"/>
    <property type="evidence" value="ECO:0007669"/>
    <property type="project" value="TreeGrafter"/>
</dbReference>
<keyword evidence="6" id="KW-1185">Reference proteome</keyword>
<organism evidence="6 7">
    <name type="scientific">Panagrellus redivivus</name>
    <name type="common">Microworm</name>
    <dbReference type="NCBI Taxonomy" id="6233"/>
    <lineage>
        <taxon>Eukaryota</taxon>
        <taxon>Metazoa</taxon>
        <taxon>Ecdysozoa</taxon>
        <taxon>Nematoda</taxon>
        <taxon>Chromadorea</taxon>
        <taxon>Rhabditida</taxon>
        <taxon>Tylenchina</taxon>
        <taxon>Panagrolaimomorpha</taxon>
        <taxon>Panagrolaimoidea</taxon>
        <taxon>Panagrolaimidae</taxon>
        <taxon>Panagrellus</taxon>
    </lineage>
</organism>
<evidence type="ECO:0000256" key="5">
    <source>
        <dbReference type="SAM" id="Phobius"/>
    </source>
</evidence>
<dbReference type="GO" id="GO:0005743">
    <property type="term" value="C:mitochondrial inner membrane"/>
    <property type="evidence" value="ECO:0007669"/>
    <property type="project" value="TreeGrafter"/>
</dbReference>
<dbReference type="WBParaSite" id="Pan_g16100.t1">
    <property type="protein sequence ID" value="Pan_g16100.t1"/>
    <property type="gene ID" value="Pan_g16100"/>
</dbReference>
<dbReference type="GO" id="GO:0032977">
    <property type="term" value="F:membrane insertase activity"/>
    <property type="evidence" value="ECO:0007669"/>
    <property type="project" value="InterPro"/>
</dbReference>
<dbReference type="AlphaFoldDB" id="A0A7E4V3B2"/>
<evidence type="ECO:0000256" key="4">
    <source>
        <dbReference type="ARBA" id="ARBA00023136"/>
    </source>
</evidence>
<sequence length="259" mass="29089">MDVIHSTGLGWGATFVATGLVLRAATAPAHVFAEKLFAKRMHATNYIHQTLLKRVGEHYRVKVVPNEEGTKLVLKTNDKAIQAKAESLSDEHIATYVLQNKLQATRIQNLKMFTVPIWIFSSFAIRNVISGDFTPAIPGALWINDLLMPDPYLVLPAMVGIFGFINLYSQRFIYPVKMTSWRMRGYDAALALITIVAVRIMMDLPACIPLYWLVVSTSGMAQNMILRHPKVKTALGIPRLPTDSNTPLRDLFLMRRPKV</sequence>
<proteinExistence type="predicted"/>